<protein>
    <submittedName>
        <fullName evidence="1">Unannotated protein</fullName>
    </submittedName>
</protein>
<name>A0A6J7I5M8_9ZZZZ</name>
<proteinExistence type="predicted"/>
<dbReference type="EMBL" id="CAFBMK010000131">
    <property type="protein sequence ID" value="CAB4925767.1"/>
    <property type="molecule type" value="Genomic_DNA"/>
</dbReference>
<dbReference type="GO" id="GO:0008168">
    <property type="term" value="F:methyltransferase activity"/>
    <property type="evidence" value="ECO:0007669"/>
    <property type="project" value="TreeGrafter"/>
</dbReference>
<evidence type="ECO:0000313" key="1">
    <source>
        <dbReference type="EMBL" id="CAB4925767.1"/>
    </source>
</evidence>
<sequence>MSSAPDPAPTPDDLRARSRERWERQAEIWERRRDWFQAAVAPVSHAMIETLNPQPGHVVLEAAAGLGDTGLLAAELVHPGGKVIISDGAEAMVEAARRHAAERGIVNVEVTPMELEWLDMSAASVDGILVRFGYMLVPDPETALRDARRVLRPGGRISLAVWDRVEDNPWLGLGTGILADRGLTERFSPENVEPGPFSLSSADQVTELLGSTGFVLPEVHRVEVAFRSPSAEEARRNFLEFSDRATTALKDAEPALRDEVHAEIEAAFAAHPDPDGPEGAIALPGAVLVAAADA</sequence>
<dbReference type="InterPro" id="IPR029063">
    <property type="entry name" value="SAM-dependent_MTases_sf"/>
</dbReference>
<organism evidence="1">
    <name type="scientific">freshwater metagenome</name>
    <dbReference type="NCBI Taxonomy" id="449393"/>
    <lineage>
        <taxon>unclassified sequences</taxon>
        <taxon>metagenomes</taxon>
        <taxon>ecological metagenomes</taxon>
    </lineage>
</organism>
<reference evidence="1" key="1">
    <citation type="submission" date="2020-05" db="EMBL/GenBank/DDBJ databases">
        <authorList>
            <person name="Chiriac C."/>
            <person name="Salcher M."/>
            <person name="Ghai R."/>
            <person name="Kavagutti S V."/>
        </authorList>
    </citation>
    <scope>NUCLEOTIDE SEQUENCE</scope>
</reference>
<dbReference type="SUPFAM" id="SSF53335">
    <property type="entry name" value="S-adenosyl-L-methionine-dependent methyltransferases"/>
    <property type="match status" value="1"/>
</dbReference>
<dbReference type="PANTHER" id="PTHR43591">
    <property type="entry name" value="METHYLTRANSFERASE"/>
    <property type="match status" value="1"/>
</dbReference>
<dbReference type="CDD" id="cd02440">
    <property type="entry name" value="AdoMet_MTases"/>
    <property type="match status" value="1"/>
</dbReference>
<accession>A0A6J7I5M8</accession>
<dbReference type="PANTHER" id="PTHR43591:SF24">
    <property type="entry name" value="2-METHOXY-6-POLYPRENYL-1,4-BENZOQUINOL METHYLASE, MITOCHONDRIAL"/>
    <property type="match status" value="1"/>
</dbReference>
<dbReference type="Gene3D" id="3.40.50.150">
    <property type="entry name" value="Vaccinia Virus protein VP39"/>
    <property type="match status" value="1"/>
</dbReference>
<dbReference type="AlphaFoldDB" id="A0A6J7I5M8"/>
<dbReference type="Pfam" id="PF01209">
    <property type="entry name" value="Ubie_methyltran"/>
    <property type="match status" value="1"/>
</dbReference>
<gene>
    <name evidence="1" type="ORF">UFOPK3564_02092</name>
</gene>